<protein>
    <recommendedName>
        <fullName evidence="12">G-protein coupled receptors family 1 profile domain-containing protein</fullName>
    </recommendedName>
</protein>
<accession>A0AAD5L646</accession>
<feature type="transmembrane region" description="Helical" evidence="11">
    <location>
        <begin position="59"/>
        <end position="79"/>
    </location>
</feature>
<keyword evidence="9" id="KW-0325">Glycoprotein</keyword>
<feature type="transmembrane region" description="Helical" evidence="11">
    <location>
        <begin position="201"/>
        <end position="221"/>
    </location>
</feature>
<evidence type="ECO:0000313" key="13">
    <source>
        <dbReference type="EMBL" id="KAI9565642.1"/>
    </source>
</evidence>
<evidence type="ECO:0000256" key="9">
    <source>
        <dbReference type="ARBA" id="ARBA00023180"/>
    </source>
</evidence>
<feature type="transmembrane region" description="Helical" evidence="11">
    <location>
        <begin position="364"/>
        <end position="385"/>
    </location>
</feature>
<evidence type="ECO:0000313" key="14">
    <source>
        <dbReference type="Proteomes" id="UP000820818"/>
    </source>
</evidence>
<dbReference type="Proteomes" id="UP000820818">
    <property type="component" value="Linkage Group LG1"/>
</dbReference>
<dbReference type="EMBL" id="WJBH02000001">
    <property type="protein sequence ID" value="KAI9565642.1"/>
    <property type="molecule type" value="Genomic_DNA"/>
</dbReference>
<evidence type="ECO:0000256" key="3">
    <source>
        <dbReference type="ARBA" id="ARBA00022475"/>
    </source>
</evidence>
<feature type="transmembrane region" description="Helical" evidence="11">
    <location>
        <begin position="163"/>
        <end position="181"/>
    </location>
</feature>
<dbReference type="Pfam" id="PF00001">
    <property type="entry name" value="7tm_1"/>
    <property type="match status" value="1"/>
</dbReference>
<comment type="subcellular location">
    <subcellularLocation>
        <location evidence="1">Cell membrane</location>
        <topology evidence="1">Multi-pass membrane protein</topology>
    </subcellularLocation>
</comment>
<keyword evidence="8" id="KW-0675">Receptor</keyword>
<evidence type="ECO:0000256" key="5">
    <source>
        <dbReference type="ARBA" id="ARBA00022989"/>
    </source>
</evidence>
<keyword evidence="3" id="KW-1003">Cell membrane</keyword>
<evidence type="ECO:0000256" key="1">
    <source>
        <dbReference type="ARBA" id="ARBA00004651"/>
    </source>
</evidence>
<dbReference type="InterPro" id="IPR017452">
    <property type="entry name" value="GPCR_Rhodpsn_7TM"/>
</dbReference>
<evidence type="ECO:0000259" key="12">
    <source>
        <dbReference type="PROSITE" id="PS50262"/>
    </source>
</evidence>
<keyword evidence="10" id="KW-0807">Transducer</keyword>
<dbReference type="PROSITE" id="PS50262">
    <property type="entry name" value="G_PROTEIN_RECEP_F1_2"/>
    <property type="match status" value="1"/>
</dbReference>
<keyword evidence="7 11" id="KW-0472">Membrane</keyword>
<dbReference type="GO" id="GO:0005886">
    <property type="term" value="C:plasma membrane"/>
    <property type="evidence" value="ECO:0007669"/>
    <property type="project" value="UniProtKB-SubCell"/>
</dbReference>
<reference evidence="13 14" key="1">
    <citation type="submission" date="2022-05" db="EMBL/GenBank/DDBJ databases">
        <title>A multi-omics perspective on studying reproductive biology in Daphnia sinensis.</title>
        <authorList>
            <person name="Jia J."/>
        </authorList>
    </citation>
    <scope>NUCLEOTIDE SEQUENCE [LARGE SCALE GENOMIC DNA]</scope>
    <source>
        <strain evidence="13 14">WSL</strain>
    </source>
</reference>
<sequence length="403" mass="45659">MNSSNEIFIGDGRDVKENSVVVWSVIDPQLQSFNNNRILGAAQSPFPIEMDTFRSTCHILLVSTGVPLNLFIAIVIMAFKRLHNKPRNVLWLGVTFCNLFTLLTILIEFLAYHMQNSMICLVFVSITGVAYTCLLFNLLLALIDRYAAIVHPLWHRQNVTVRWVVAVQSISFILITLLIKFPFISQFSLPECDFYPVHAKIIAVCNLILFILCIVAQAVVYHKTRQCFNSNQQRGDSRETTVTFVQSGPKTQRRDTAAEVFVLPSSSTQSDSQSRFQPEAIVNINSPSANDNNPTTLCISGPVALRRHHLGGNRQMEVEATWSLLMGVFSLLIFTFPTLVVAFIEWGCRMINGEDQCPPLISVIMFYARELLLGHLVYNPIMYMIRSREFSSTVREKLFVISR</sequence>
<dbReference type="PANTHER" id="PTHR24246:SF27">
    <property type="entry name" value="ADENOSINE RECEPTOR, ISOFORM A"/>
    <property type="match status" value="1"/>
</dbReference>
<evidence type="ECO:0000256" key="8">
    <source>
        <dbReference type="ARBA" id="ARBA00023170"/>
    </source>
</evidence>
<dbReference type="GO" id="GO:0007189">
    <property type="term" value="P:adenylate cyclase-activating G protein-coupled receptor signaling pathway"/>
    <property type="evidence" value="ECO:0007669"/>
    <property type="project" value="TreeGrafter"/>
</dbReference>
<evidence type="ECO:0000256" key="11">
    <source>
        <dbReference type="SAM" id="Phobius"/>
    </source>
</evidence>
<dbReference type="Gene3D" id="1.20.1070.10">
    <property type="entry name" value="Rhodopsin 7-helix transmembrane proteins"/>
    <property type="match status" value="1"/>
</dbReference>
<gene>
    <name evidence="13" type="ORF">GHT06_009434</name>
</gene>
<keyword evidence="14" id="KW-1185">Reference proteome</keyword>
<dbReference type="GO" id="GO:0004930">
    <property type="term" value="F:G protein-coupled receptor activity"/>
    <property type="evidence" value="ECO:0007669"/>
    <property type="project" value="UniProtKB-KW"/>
</dbReference>
<dbReference type="SUPFAM" id="SSF81321">
    <property type="entry name" value="Family A G protein-coupled receptor-like"/>
    <property type="match status" value="1"/>
</dbReference>
<feature type="transmembrane region" description="Helical" evidence="11">
    <location>
        <begin position="324"/>
        <end position="344"/>
    </location>
</feature>
<dbReference type="AlphaFoldDB" id="A0AAD5L646"/>
<dbReference type="PRINTS" id="PR00237">
    <property type="entry name" value="GPCRRHODOPSN"/>
</dbReference>
<keyword evidence="4 11" id="KW-0812">Transmembrane</keyword>
<dbReference type="InterPro" id="IPR000276">
    <property type="entry name" value="GPCR_Rhodpsn"/>
</dbReference>
<evidence type="ECO:0000256" key="7">
    <source>
        <dbReference type="ARBA" id="ARBA00023136"/>
    </source>
</evidence>
<dbReference type="GO" id="GO:0001973">
    <property type="term" value="P:G protein-coupled adenosine receptor signaling pathway"/>
    <property type="evidence" value="ECO:0007669"/>
    <property type="project" value="TreeGrafter"/>
</dbReference>
<evidence type="ECO:0000256" key="4">
    <source>
        <dbReference type="ARBA" id="ARBA00022692"/>
    </source>
</evidence>
<organism evidence="13 14">
    <name type="scientific">Daphnia sinensis</name>
    <dbReference type="NCBI Taxonomy" id="1820382"/>
    <lineage>
        <taxon>Eukaryota</taxon>
        <taxon>Metazoa</taxon>
        <taxon>Ecdysozoa</taxon>
        <taxon>Arthropoda</taxon>
        <taxon>Crustacea</taxon>
        <taxon>Branchiopoda</taxon>
        <taxon>Diplostraca</taxon>
        <taxon>Cladocera</taxon>
        <taxon>Anomopoda</taxon>
        <taxon>Daphniidae</taxon>
        <taxon>Daphnia</taxon>
        <taxon>Daphnia similis group</taxon>
    </lineage>
</organism>
<feature type="domain" description="G-protein coupled receptors family 1 profile" evidence="12">
    <location>
        <begin position="68"/>
        <end position="383"/>
    </location>
</feature>
<evidence type="ECO:0000256" key="6">
    <source>
        <dbReference type="ARBA" id="ARBA00023040"/>
    </source>
</evidence>
<comment type="similarity">
    <text evidence="2">Belongs to the G-protein coupled receptor 1 family.</text>
</comment>
<dbReference type="CDD" id="cd00637">
    <property type="entry name" value="7tm_classA_rhodopsin-like"/>
    <property type="match status" value="1"/>
</dbReference>
<dbReference type="PANTHER" id="PTHR24246">
    <property type="entry name" value="OLFACTORY RECEPTOR AND ADENOSINE RECEPTOR"/>
    <property type="match status" value="1"/>
</dbReference>
<evidence type="ECO:0000256" key="10">
    <source>
        <dbReference type="ARBA" id="ARBA00023224"/>
    </source>
</evidence>
<comment type="caution">
    <text evidence="13">The sequence shown here is derived from an EMBL/GenBank/DDBJ whole genome shotgun (WGS) entry which is preliminary data.</text>
</comment>
<evidence type="ECO:0000256" key="2">
    <source>
        <dbReference type="ARBA" id="ARBA00010663"/>
    </source>
</evidence>
<feature type="transmembrane region" description="Helical" evidence="11">
    <location>
        <begin position="91"/>
        <end position="112"/>
    </location>
</feature>
<name>A0AAD5L646_9CRUS</name>
<proteinExistence type="inferred from homology"/>
<keyword evidence="6" id="KW-0297">G-protein coupled receptor</keyword>
<keyword evidence="5 11" id="KW-1133">Transmembrane helix</keyword>
<feature type="transmembrane region" description="Helical" evidence="11">
    <location>
        <begin position="118"/>
        <end position="143"/>
    </location>
</feature>